<keyword evidence="11" id="KW-1185">Reference proteome</keyword>
<reference evidence="10 11" key="1">
    <citation type="submission" date="2010-12" db="EMBL/GenBank/DDBJ databases">
        <title>Whole genome sequence of Anaerolinea thermophila UNI-1.</title>
        <authorList>
            <person name="Narita-Yamada S."/>
            <person name="Kishi E."/>
            <person name="Watanabe Y."/>
            <person name="Takasaki K."/>
            <person name="Ankai A."/>
            <person name="Oguchi A."/>
            <person name="Fukui S."/>
            <person name="Takahashi M."/>
            <person name="Yashiro I."/>
            <person name="Hosoyama A."/>
            <person name="Sekiguchi Y."/>
            <person name="Hanada S."/>
            <person name="Fujita N."/>
        </authorList>
    </citation>
    <scope>NUCLEOTIDE SEQUENCE [LARGE SCALE GENOMIC DNA]</scope>
    <source>
        <strain evidence="11">DSM 14523 / JCM 11388 / NBRC 100420 / UNI-1</strain>
    </source>
</reference>
<protein>
    <submittedName>
        <fullName evidence="10">Cation efflux protein</fullName>
    </submittedName>
</protein>
<dbReference type="AlphaFoldDB" id="E8MXZ3"/>
<organism evidence="10 11">
    <name type="scientific">Anaerolinea thermophila (strain DSM 14523 / JCM 11388 / NBRC 100420 / UNI-1)</name>
    <dbReference type="NCBI Taxonomy" id="926569"/>
    <lineage>
        <taxon>Bacteria</taxon>
        <taxon>Bacillati</taxon>
        <taxon>Chloroflexota</taxon>
        <taxon>Anaerolineae</taxon>
        <taxon>Anaerolineales</taxon>
        <taxon>Anaerolineaceae</taxon>
        <taxon>Anaerolinea</taxon>
    </lineage>
</organism>
<proteinExistence type="inferred from homology"/>
<comment type="similarity">
    <text evidence="2">Belongs to the cation diffusion facilitator (CDF) transporter (TC 2.A.4) family.</text>
</comment>
<sequence>MRKYRYMRWIRDYKPQPEQQRLYRQALAITLAGNILLASTKALVAYLTGSVAIYSDAANSISDVVYSLMMVFGLWFAQRPPDLSHPQGHSRFEPLVGLFVTASMAYAGFEAARASIERFLAGGLAVRPDLPTFVLLFSAAVKVWMFFLIRNLAKRLASPTLATTAVDHLSDVLTSVAAFVGVLLSSLLHPLADPIAGMAVALWIFRAVLRAARENLGFLTGAGADEELRHKLVEVAESVPGVLRVHHLMSEYTGPQLVVDLHVNVNGQMTLNEAHQIADEVIERLEALPEVDRAYVHVEPEDHD</sequence>
<dbReference type="NCBIfam" id="TIGR01297">
    <property type="entry name" value="CDF"/>
    <property type="match status" value="1"/>
</dbReference>
<feature type="domain" description="Cation efflux protein transmembrane" evidence="8">
    <location>
        <begin position="28"/>
        <end position="217"/>
    </location>
</feature>
<keyword evidence="5 7" id="KW-1133">Transmembrane helix</keyword>
<feature type="transmembrane region" description="Helical" evidence="7">
    <location>
        <begin position="132"/>
        <end position="153"/>
    </location>
</feature>
<evidence type="ECO:0000256" key="5">
    <source>
        <dbReference type="ARBA" id="ARBA00022989"/>
    </source>
</evidence>
<evidence type="ECO:0000256" key="1">
    <source>
        <dbReference type="ARBA" id="ARBA00004141"/>
    </source>
</evidence>
<keyword evidence="3" id="KW-0813">Transport</keyword>
<evidence type="ECO:0000256" key="3">
    <source>
        <dbReference type="ARBA" id="ARBA00022448"/>
    </source>
</evidence>
<dbReference type="GO" id="GO:0008324">
    <property type="term" value="F:monoatomic cation transmembrane transporter activity"/>
    <property type="evidence" value="ECO:0007669"/>
    <property type="project" value="InterPro"/>
</dbReference>
<dbReference type="GO" id="GO:0016020">
    <property type="term" value="C:membrane"/>
    <property type="evidence" value="ECO:0007669"/>
    <property type="project" value="UniProtKB-SubCell"/>
</dbReference>
<dbReference type="InterPro" id="IPR002524">
    <property type="entry name" value="Cation_efflux"/>
</dbReference>
<feature type="transmembrane region" description="Helical" evidence="7">
    <location>
        <begin position="165"/>
        <end position="185"/>
    </location>
</feature>
<evidence type="ECO:0000256" key="2">
    <source>
        <dbReference type="ARBA" id="ARBA00008114"/>
    </source>
</evidence>
<dbReference type="Pfam" id="PF16916">
    <property type="entry name" value="ZT_dimer"/>
    <property type="match status" value="1"/>
</dbReference>
<comment type="subcellular location">
    <subcellularLocation>
        <location evidence="1">Membrane</location>
        <topology evidence="1">Multi-pass membrane protein</topology>
    </subcellularLocation>
</comment>
<dbReference type="EMBL" id="AP012029">
    <property type="protein sequence ID" value="BAJ64224.1"/>
    <property type="molecule type" value="Genomic_DNA"/>
</dbReference>
<dbReference type="Gene3D" id="1.20.1510.10">
    <property type="entry name" value="Cation efflux protein transmembrane domain"/>
    <property type="match status" value="1"/>
</dbReference>
<evidence type="ECO:0000313" key="11">
    <source>
        <dbReference type="Proteomes" id="UP000008922"/>
    </source>
</evidence>
<dbReference type="KEGG" id="atm:ANT_21980"/>
<dbReference type="InterPro" id="IPR058533">
    <property type="entry name" value="Cation_efflux_TM"/>
</dbReference>
<dbReference type="PANTHER" id="PTHR43840">
    <property type="entry name" value="MITOCHONDRIAL METAL TRANSPORTER 1-RELATED"/>
    <property type="match status" value="1"/>
</dbReference>
<dbReference type="Proteomes" id="UP000008922">
    <property type="component" value="Chromosome"/>
</dbReference>
<accession>E8MXZ3</accession>
<dbReference type="HOGENOM" id="CLU_013430_3_6_0"/>
<evidence type="ECO:0000259" key="8">
    <source>
        <dbReference type="Pfam" id="PF01545"/>
    </source>
</evidence>
<evidence type="ECO:0000259" key="9">
    <source>
        <dbReference type="Pfam" id="PF16916"/>
    </source>
</evidence>
<dbReference type="InterPro" id="IPR027470">
    <property type="entry name" value="Cation_efflux_CTD"/>
</dbReference>
<dbReference type="SUPFAM" id="SSF161111">
    <property type="entry name" value="Cation efflux protein transmembrane domain-like"/>
    <property type="match status" value="1"/>
</dbReference>
<name>E8MXZ3_ANATU</name>
<dbReference type="SUPFAM" id="SSF160240">
    <property type="entry name" value="Cation efflux protein cytoplasmic domain-like"/>
    <property type="match status" value="1"/>
</dbReference>
<keyword evidence="6 7" id="KW-0472">Membrane</keyword>
<feature type="domain" description="Cation efflux protein cytoplasmic" evidence="9">
    <location>
        <begin position="225"/>
        <end position="301"/>
    </location>
</feature>
<dbReference type="InterPro" id="IPR050291">
    <property type="entry name" value="CDF_Transporter"/>
</dbReference>
<evidence type="ECO:0000313" key="10">
    <source>
        <dbReference type="EMBL" id="BAJ64224.1"/>
    </source>
</evidence>
<evidence type="ECO:0000256" key="4">
    <source>
        <dbReference type="ARBA" id="ARBA00022692"/>
    </source>
</evidence>
<evidence type="ECO:0000256" key="6">
    <source>
        <dbReference type="ARBA" id="ARBA00023136"/>
    </source>
</evidence>
<gene>
    <name evidence="10" type="ordered locus">ANT_21980</name>
</gene>
<dbReference type="InterPro" id="IPR036837">
    <property type="entry name" value="Cation_efflux_CTD_sf"/>
</dbReference>
<dbReference type="InterPro" id="IPR027469">
    <property type="entry name" value="Cation_efflux_TMD_sf"/>
</dbReference>
<evidence type="ECO:0000256" key="7">
    <source>
        <dbReference type="SAM" id="Phobius"/>
    </source>
</evidence>
<dbReference type="InParanoid" id="E8MXZ3"/>
<dbReference type="eggNOG" id="COG0053">
    <property type="taxonomic scope" value="Bacteria"/>
</dbReference>
<dbReference type="Pfam" id="PF01545">
    <property type="entry name" value="Cation_efflux"/>
    <property type="match status" value="1"/>
</dbReference>
<keyword evidence="4 7" id="KW-0812">Transmembrane</keyword>
<dbReference type="Gene3D" id="3.30.70.1350">
    <property type="entry name" value="Cation efflux protein, cytoplasmic domain"/>
    <property type="match status" value="1"/>
</dbReference>
<feature type="transmembrane region" description="Helical" evidence="7">
    <location>
        <begin position="21"/>
        <end position="47"/>
    </location>
</feature>
<dbReference type="STRING" id="926569.ANT_21980"/>
<dbReference type="PANTHER" id="PTHR43840:SF15">
    <property type="entry name" value="MITOCHONDRIAL METAL TRANSPORTER 1-RELATED"/>
    <property type="match status" value="1"/>
</dbReference>